<keyword evidence="2" id="KW-0813">Transport</keyword>
<feature type="signal peptide" evidence="4">
    <location>
        <begin position="1"/>
        <end position="23"/>
    </location>
</feature>
<proteinExistence type="predicted"/>
<gene>
    <name evidence="5" type="ORF">RchiOBHm_Chr2g0115891</name>
</gene>
<protein>
    <recommendedName>
        <fullName evidence="7">Bifunctional inhibitor/plant lipid transfer protein/seed storage helical domain-containing protein</fullName>
    </recommendedName>
</protein>
<evidence type="ECO:0000256" key="4">
    <source>
        <dbReference type="SAM" id="SignalP"/>
    </source>
</evidence>
<name>A0A2P6RR50_ROSCH</name>
<comment type="function">
    <text evidence="1">Plant non-specific lipid-transfer proteins transfer phospholipids as well as galactolipids across membranes. May play a role in wax or cutin deposition in the cell walls of expanding epidermal cells and certain secretory tissues.</text>
</comment>
<sequence length="171" mass="19148">MLALSKMITIVILLLGVSWPAIGAPFSPPFRPHYPETCKTTLNLLDPCFPLYDPSEPTPACCKAAASLSTQVIAKKLYECLEDLQKAGPLNLSALRLLFPACDVSVKLPPARVSDDMDCSQYEPEDSRVATYWLFCYDPSMGFYWQYRIRFSTSVKNRYGSENNSALVSFE</sequence>
<organism evidence="5 6">
    <name type="scientific">Rosa chinensis</name>
    <name type="common">China rose</name>
    <dbReference type="NCBI Taxonomy" id="74649"/>
    <lineage>
        <taxon>Eukaryota</taxon>
        <taxon>Viridiplantae</taxon>
        <taxon>Streptophyta</taxon>
        <taxon>Embryophyta</taxon>
        <taxon>Tracheophyta</taxon>
        <taxon>Spermatophyta</taxon>
        <taxon>Magnoliopsida</taxon>
        <taxon>eudicotyledons</taxon>
        <taxon>Gunneridae</taxon>
        <taxon>Pentapetalae</taxon>
        <taxon>rosids</taxon>
        <taxon>fabids</taxon>
        <taxon>Rosales</taxon>
        <taxon>Rosaceae</taxon>
        <taxon>Rosoideae</taxon>
        <taxon>Rosoideae incertae sedis</taxon>
        <taxon>Rosa</taxon>
    </lineage>
</organism>
<feature type="chain" id="PRO_5015148206" description="Bifunctional inhibitor/plant lipid transfer protein/seed storage helical domain-containing protein" evidence="4">
    <location>
        <begin position="24"/>
        <end position="171"/>
    </location>
</feature>
<keyword evidence="6" id="KW-1185">Reference proteome</keyword>
<dbReference type="GO" id="GO:0008289">
    <property type="term" value="F:lipid binding"/>
    <property type="evidence" value="ECO:0007669"/>
    <property type="project" value="UniProtKB-KW"/>
</dbReference>
<dbReference type="InterPro" id="IPR036312">
    <property type="entry name" value="Bifun_inhib/LTP/seed_sf"/>
</dbReference>
<evidence type="ECO:0000256" key="2">
    <source>
        <dbReference type="ARBA" id="ARBA00022448"/>
    </source>
</evidence>
<comment type="caution">
    <text evidence="5">The sequence shown here is derived from an EMBL/GenBank/DDBJ whole genome shotgun (WGS) entry which is preliminary data.</text>
</comment>
<evidence type="ECO:0000313" key="5">
    <source>
        <dbReference type="EMBL" id="PRQ48900.1"/>
    </source>
</evidence>
<reference evidence="5 6" key="1">
    <citation type="journal article" date="2018" name="Nat. Genet.">
        <title>The Rosa genome provides new insights in the design of modern roses.</title>
        <authorList>
            <person name="Bendahmane M."/>
        </authorList>
    </citation>
    <scope>NUCLEOTIDE SEQUENCE [LARGE SCALE GENOMIC DNA]</scope>
    <source>
        <strain evidence="6">cv. Old Blush</strain>
    </source>
</reference>
<dbReference type="Gramene" id="PRQ48900">
    <property type="protein sequence ID" value="PRQ48900"/>
    <property type="gene ID" value="RchiOBHm_Chr2g0115891"/>
</dbReference>
<evidence type="ECO:0008006" key="7">
    <source>
        <dbReference type="Google" id="ProtNLM"/>
    </source>
</evidence>
<dbReference type="EMBL" id="PDCK01000040">
    <property type="protein sequence ID" value="PRQ48900.1"/>
    <property type="molecule type" value="Genomic_DNA"/>
</dbReference>
<evidence type="ECO:0000256" key="1">
    <source>
        <dbReference type="ARBA" id="ARBA00003211"/>
    </source>
</evidence>
<keyword evidence="4" id="KW-0732">Signal</keyword>
<dbReference type="Proteomes" id="UP000238479">
    <property type="component" value="Chromosome 2"/>
</dbReference>
<dbReference type="AlphaFoldDB" id="A0A2P6RR50"/>
<evidence type="ECO:0000313" key="6">
    <source>
        <dbReference type="Proteomes" id="UP000238479"/>
    </source>
</evidence>
<keyword evidence="3" id="KW-0446">Lipid-binding</keyword>
<dbReference type="Gene3D" id="1.10.110.10">
    <property type="entry name" value="Plant lipid-transfer and hydrophobic proteins"/>
    <property type="match status" value="1"/>
</dbReference>
<accession>A0A2P6RR50</accession>
<evidence type="ECO:0000256" key="3">
    <source>
        <dbReference type="ARBA" id="ARBA00023121"/>
    </source>
</evidence>